<dbReference type="InterPro" id="IPR050739">
    <property type="entry name" value="MFP"/>
</dbReference>
<evidence type="ECO:0000313" key="12">
    <source>
        <dbReference type="EMBL" id="VEE99270.1"/>
    </source>
</evidence>
<keyword evidence="5 9" id="KW-0997">Cell inner membrane</keyword>
<evidence type="ECO:0000256" key="9">
    <source>
        <dbReference type="RuleBase" id="RU365093"/>
    </source>
</evidence>
<evidence type="ECO:0000256" key="5">
    <source>
        <dbReference type="ARBA" id="ARBA00022519"/>
    </source>
</evidence>
<dbReference type="InterPro" id="IPR058982">
    <property type="entry name" value="Beta-barrel_AprE"/>
</dbReference>
<dbReference type="InterPro" id="IPR006144">
    <property type="entry name" value="Secretion_HlyD_CS"/>
</dbReference>
<gene>
    <name evidence="12" type="primary">natD</name>
    <name evidence="12" type="ORF">NCTC10296_00252</name>
</gene>
<dbReference type="PANTHER" id="PTHR30386:SF26">
    <property type="entry name" value="TRANSPORT PROTEIN COMB"/>
    <property type="match status" value="1"/>
</dbReference>
<dbReference type="KEGG" id="nci:NCTC10296_00252"/>
<dbReference type="PANTHER" id="PTHR30386">
    <property type="entry name" value="MEMBRANE FUSION SUBUNIT OF EMRAB-TOLC MULTIDRUG EFFLUX PUMP"/>
    <property type="match status" value="1"/>
</dbReference>
<evidence type="ECO:0000256" key="6">
    <source>
        <dbReference type="ARBA" id="ARBA00022692"/>
    </source>
</evidence>
<dbReference type="OrthoDB" id="9775513at2"/>
<evidence type="ECO:0000256" key="4">
    <source>
        <dbReference type="ARBA" id="ARBA00022475"/>
    </source>
</evidence>
<keyword evidence="4 9" id="KW-1003">Cell membrane</keyword>
<accession>A0A1X3D0D9</accession>
<dbReference type="Pfam" id="PF26002">
    <property type="entry name" value="Beta-barrel_AprE"/>
    <property type="match status" value="1"/>
</dbReference>
<feature type="domain" description="AprE-like beta-barrel" evidence="11">
    <location>
        <begin position="289"/>
        <end position="388"/>
    </location>
</feature>
<keyword evidence="3 9" id="KW-0813">Transport</keyword>
<keyword evidence="13" id="KW-1185">Reference proteome</keyword>
<evidence type="ECO:0000259" key="11">
    <source>
        <dbReference type="Pfam" id="PF26002"/>
    </source>
</evidence>
<keyword evidence="10" id="KW-0175">Coiled coil</keyword>
<dbReference type="EMBL" id="LR134313">
    <property type="protein sequence ID" value="VEE99270.1"/>
    <property type="molecule type" value="Genomic_DNA"/>
</dbReference>
<keyword evidence="8 9" id="KW-0472">Membrane</keyword>
<evidence type="ECO:0000256" key="1">
    <source>
        <dbReference type="ARBA" id="ARBA00004377"/>
    </source>
</evidence>
<organism evidence="12 13">
    <name type="scientific">Neisseria canis</name>
    <dbReference type="NCBI Taxonomy" id="493"/>
    <lineage>
        <taxon>Bacteria</taxon>
        <taxon>Pseudomonadati</taxon>
        <taxon>Pseudomonadota</taxon>
        <taxon>Betaproteobacteria</taxon>
        <taxon>Neisseriales</taxon>
        <taxon>Neisseriaceae</taxon>
        <taxon>Neisseria</taxon>
    </lineage>
</organism>
<comment type="subcellular location">
    <subcellularLocation>
        <location evidence="1 9">Cell inner membrane</location>
        <topology evidence="1 9">Single-pass membrane protein</topology>
    </subcellularLocation>
</comment>
<evidence type="ECO:0000256" key="8">
    <source>
        <dbReference type="ARBA" id="ARBA00023136"/>
    </source>
</evidence>
<dbReference type="NCBIfam" id="TIGR01843">
    <property type="entry name" value="type_I_hlyD"/>
    <property type="match status" value="1"/>
</dbReference>
<dbReference type="GO" id="GO:0009306">
    <property type="term" value="P:protein secretion"/>
    <property type="evidence" value="ECO:0007669"/>
    <property type="project" value="InterPro"/>
</dbReference>
<evidence type="ECO:0000313" key="13">
    <source>
        <dbReference type="Proteomes" id="UP000279284"/>
    </source>
</evidence>
<dbReference type="Gene3D" id="2.40.30.170">
    <property type="match status" value="1"/>
</dbReference>
<protein>
    <recommendedName>
        <fullName evidence="9">Membrane fusion protein (MFP) family protein</fullName>
    </recommendedName>
</protein>
<dbReference type="Proteomes" id="UP000279284">
    <property type="component" value="Chromosome"/>
</dbReference>
<evidence type="ECO:0000256" key="7">
    <source>
        <dbReference type="ARBA" id="ARBA00022989"/>
    </source>
</evidence>
<name>A0A1X3D0D9_9NEIS</name>
<dbReference type="AlphaFoldDB" id="A0A1X3D0D9"/>
<sequence length="410" mass="45372">MSEQNNQESVKSSDLKLVNDLNAALQKEKHHGQFWVIILFFVFLVVFVIWAYNSPLEEVTRGNGSVIPSSREQVIQSLDPGTISEMKVKEGDIVEKGQILLRLDDTRSSAVLRESEAKVANLEAMAARLKAEAYGGPLNFPSGISPALKQREQAAYVARRRAVVDAVQGLRMSKAALDREISITAPMVKQGVVSEVELLRMQRESSDLAAQIAERQNRYMADANNELVQTESELAQAKENMAMRADPVSRSLIRAPLRGIVKDVKINTVGGVVNAGQDILNIVPLDEKLLVEAYIRPQDVAFLRPGLPAVVKISAYDYAIYGGLDGKVTLISPDTISNQARTDELKLDPNQVYYRILVQTDANSLKDRNGKDMPIIPGMVATVDVKTGEKTVFQYLIKPITRMKQALTER</sequence>
<keyword evidence="6 9" id="KW-0812">Transmembrane</keyword>
<evidence type="ECO:0000256" key="2">
    <source>
        <dbReference type="ARBA" id="ARBA00009477"/>
    </source>
</evidence>
<reference evidence="12 13" key="1">
    <citation type="submission" date="2018-12" db="EMBL/GenBank/DDBJ databases">
        <authorList>
            <consortium name="Pathogen Informatics"/>
        </authorList>
    </citation>
    <scope>NUCLEOTIDE SEQUENCE [LARGE SCALE GENOMIC DNA]</scope>
    <source>
        <strain evidence="12 13">NCTC10296</strain>
    </source>
</reference>
<dbReference type="GO" id="GO:0005886">
    <property type="term" value="C:plasma membrane"/>
    <property type="evidence" value="ECO:0007669"/>
    <property type="project" value="UniProtKB-SubCell"/>
</dbReference>
<dbReference type="SUPFAM" id="SSF111369">
    <property type="entry name" value="HlyD-like secretion proteins"/>
    <property type="match status" value="1"/>
</dbReference>
<evidence type="ECO:0000256" key="3">
    <source>
        <dbReference type="ARBA" id="ARBA00022448"/>
    </source>
</evidence>
<proteinExistence type="inferred from homology"/>
<comment type="similarity">
    <text evidence="2 9">Belongs to the membrane fusion protein (MFP) (TC 8.A.1) family.</text>
</comment>
<dbReference type="PRINTS" id="PR01490">
    <property type="entry name" value="RTXTOXIND"/>
</dbReference>
<dbReference type="Gene3D" id="2.40.50.100">
    <property type="match status" value="1"/>
</dbReference>
<feature type="coiled-coil region" evidence="10">
    <location>
        <begin position="213"/>
        <end position="240"/>
    </location>
</feature>
<keyword evidence="7 9" id="KW-1133">Transmembrane helix</keyword>
<dbReference type="PROSITE" id="PS00543">
    <property type="entry name" value="HLYD_FAMILY"/>
    <property type="match status" value="1"/>
</dbReference>
<dbReference type="RefSeq" id="WP_085415335.1">
    <property type="nucleotide sequence ID" value="NZ_CAUJPY010000002.1"/>
</dbReference>
<dbReference type="STRING" id="493.BWD07_00010"/>
<dbReference type="InterPro" id="IPR010129">
    <property type="entry name" value="T1SS_HlyD"/>
</dbReference>
<evidence type="ECO:0000256" key="10">
    <source>
        <dbReference type="SAM" id="Coils"/>
    </source>
</evidence>
<feature type="transmembrane region" description="Helical" evidence="9">
    <location>
        <begin position="34"/>
        <end position="52"/>
    </location>
</feature>